<sequence length="256" mass="29122">MSDDQNEIKMDDEFHLERKRDRERRRSRSPRKRSRSRERERKRSRSRERKPKPRSRSRSPKKIRKKRPYKYWDIPPPGYEHISPAQYKAMQASGQIPTEPMSAPAVGPVSTDASLNFAGSSLSRQARRLYVGGIPFGMTDEAMMDFFNHQMRITGLAQAEGNPVIAVQINLDKNFAFLEFRSVDETTQALAFDGISFQGQPLKIRRPSDYKPLPGMAENPTLAVPGVVSTVVQDSAHKIFIGGLPSYLNEDQVSCL</sequence>
<dbReference type="InterPro" id="IPR000504">
    <property type="entry name" value="RRM_dom"/>
</dbReference>
<evidence type="ECO:0000256" key="3">
    <source>
        <dbReference type="ARBA" id="ARBA00023187"/>
    </source>
</evidence>
<keyword evidence="1" id="KW-0507">mRNA processing</keyword>
<feature type="compositionally biased region" description="Basic and acidic residues" evidence="5">
    <location>
        <begin position="1"/>
        <end position="20"/>
    </location>
</feature>
<organism evidence="7">
    <name type="scientific">Arion vulgaris</name>
    <dbReference type="NCBI Taxonomy" id="1028688"/>
    <lineage>
        <taxon>Eukaryota</taxon>
        <taxon>Metazoa</taxon>
        <taxon>Spiralia</taxon>
        <taxon>Lophotrochozoa</taxon>
        <taxon>Mollusca</taxon>
        <taxon>Gastropoda</taxon>
        <taxon>Heterobranchia</taxon>
        <taxon>Euthyneura</taxon>
        <taxon>Panpulmonata</taxon>
        <taxon>Eupulmonata</taxon>
        <taxon>Stylommatophora</taxon>
        <taxon>Helicina</taxon>
        <taxon>Arionoidea</taxon>
        <taxon>Arionidae</taxon>
        <taxon>Arion</taxon>
    </lineage>
</organism>
<evidence type="ECO:0000256" key="5">
    <source>
        <dbReference type="SAM" id="MobiDB-lite"/>
    </source>
</evidence>
<dbReference type="GO" id="GO:0003723">
    <property type="term" value="F:RNA binding"/>
    <property type="evidence" value="ECO:0007669"/>
    <property type="project" value="UniProtKB-UniRule"/>
</dbReference>
<keyword evidence="3" id="KW-0508">mRNA splicing</keyword>
<dbReference type="SMART" id="SM00360">
    <property type="entry name" value="RRM"/>
    <property type="match status" value="1"/>
</dbReference>
<evidence type="ECO:0000259" key="6">
    <source>
        <dbReference type="PROSITE" id="PS50102"/>
    </source>
</evidence>
<dbReference type="InterPro" id="IPR012677">
    <property type="entry name" value="Nucleotide-bd_a/b_plait_sf"/>
</dbReference>
<evidence type="ECO:0000256" key="4">
    <source>
        <dbReference type="PROSITE-ProRule" id="PRU00176"/>
    </source>
</evidence>
<evidence type="ECO:0000256" key="2">
    <source>
        <dbReference type="ARBA" id="ARBA00022884"/>
    </source>
</evidence>
<proteinExistence type="predicted"/>
<gene>
    <name evidence="7" type="primary">ORF97054</name>
</gene>
<reference evidence="7" key="1">
    <citation type="submission" date="2014-12" db="EMBL/GenBank/DDBJ databases">
        <title>Insight into the proteome of Arion vulgaris.</title>
        <authorList>
            <person name="Aradska J."/>
            <person name="Bulat T."/>
            <person name="Smidak R."/>
            <person name="Sarate P."/>
            <person name="Gangsoo J."/>
            <person name="Sialana F."/>
            <person name="Bilban M."/>
            <person name="Lubec G."/>
        </authorList>
    </citation>
    <scope>NUCLEOTIDE SEQUENCE</scope>
    <source>
        <tissue evidence="7">Skin</tissue>
    </source>
</reference>
<dbReference type="PROSITE" id="PS50102">
    <property type="entry name" value="RRM"/>
    <property type="match status" value="1"/>
</dbReference>
<keyword evidence="2 4" id="KW-0694">RNA-binding</keyword>
<protein>
    <recommendedName>
        <fullName evidence="6">RRM domain-containing protein</fullName>
    </recommendedName>
</protein>
<accession>A0A0B7A4A6</accession>
<dbReference type="GO" id="GO:0008380">
    <property type="term" value="P:RNA splicing"/>
    <property type="evidence" value="ECO:0007669"/>
    <property type="project" value="UniProtKB-KW"/>
</dbReference>
<dbReference type="PANTHER" id="PTHR23139">
    <property type="entry name" value="RNA-BINDING PROTEIN"/>
    <property type="match status" value="1"/>
</dbReference>
<dbReference type="Gene3D" id="3.30.70.330">
    <property type="match status" value="2"/>
</dbReference>
<dbReference type="EMBL" id="HACG01028924">
    <property type="protein sequence ID" value="CEK75789.1"/>
    <property type="molecule type" value="Transcribed_RNA"/>
</dbReference>
<feature type="domain" description="RRM" evidence="6">
    <location>
        <begin position="127"/>
        <end position="209"/>
    </location>
</feature>
<dbReference type="InterPro" id="IPR035979">
    <property type="entry name" value="RBD_domain_sf"/>
</dbReference>
<evidence type="ECO:0000256" key="1">
    <source>
        <dbReference type="ARBA" id="ARBA00022664"/>
    </source>
</evidence>
<dbReference type="AlphaFoldDB" id="A0A0B7A4A6"/>
<dbReference type="GO" id="GO:0006397">
    <property type="term" value="P:mRNA processing"/>
    <property type="evidence" value="ECO:0007669"/>
    <property type="project" value="UniProtKB-KW"/>
</dbReference>
<feature type="region of interest" description="Disordered" evidence="5">
    <location>
        <begin position="1"/>
        <end position="75"/>
    </location>
</feature>
<evidence type="ECO:0000313" key="7">
    <source>
        <dbReference type="EMBL" id="CEK75789.1"/>
    </source>
</evidence>
<dbReference type="CDD" id="cd12230">
    <property type="entry name" value="RRM1_U2AF65"/>
    <property type="match status" value="1"/>
</dbReference>
<feature type="compositionally biased region" description="Basic residues" evidence="5">
    <location>
        <begin position="21"/>
        <end position="69"/>
    </location>
</feature>
<name>A0A0B7A4A6_9EUPU</name>
<dbReference type="SUPFAM" id="SSF54928">
    <property type="entry name" value="RNA-binding domain, RBD"/>
    <property type="match status" value="1"/>
</dbReference>